<dbReference type="Proteomes" id="UP000830375">
    <property type="component" value="Unassembled WGS sequence"/>
</dbReference>
<proteinExistence type="predicted"/>
<comment type="caution">
    <text evidence="1">The sequence shown here is derived from an EMBL/GenBank/DDBJ whole genome shotgun (WGS) entry which is preliminary data.</text>
</comment>
<reference evidence="1 2" key="1">
    <citation type="submission" date="2022-01" db="EMBL/GenBank/DDBJ databases">
        <title>A high-quality chromosome-level genome assembly of rohu carp, Labeo rohita.</title>
        <authorList>
            <person name="Arick M.A. II"/>
            <person name="Hsu C.-Y."/>
            <person name="Magbanua Z."/>
            <person name="Pechanova O."/>
            <person name="Grover C."/>
            <person name="Miller E."/>
            <person name="Thrash A."/>
            <person name="Ezzel L."/>
            <person name="Alam S."/>
            <person name="Benzie J."/>
            <person name="Hamilton M."/>
            <person name="Karsi A."/>
            <person name="Lawrence M.L."/>
            <person name="Peterson D.G."/>
        </authorList>
    </citation>
    <scope>NUCLEOTIDE SEQUENCE [LARGE SCALE GENOMIC DNA]</scope>
    <source>
        <strain evidence="2">BAU-BD-2019</strain>
        <tissue evidence="1">Blood</tissue>
    </source>
</reference>
<evidence type="ECO:0000313" key="2">
    <source>
        <dbReference type="Proteomes" id="UP000830375"/>
    </source>
</evidence>
<dbReference type="EMBL" id="JACTAM010000016">
    <property type="protein sequence ID" value="KAI2655789.1"/>
    <property type="molecule type" value="Genomic_DNA"/>
</dbReference>
<protein>
    <submittedName>
        <fullName evidence="1">Isoleucine--tRNA ligase</fullName>
    </submittedName>
</protein>
<evidence type="ECO:0000313" key="1">
    <source>
        <dbReference type="EMBL" id="KAI2655789.1"/>
    </source>
</evidence>
<organism evidence="1 2">
    <name type="scientific">Labeo rohita</name>
    <name type="common">Indian major carp</name>
    <name type="synonym">Cyprinus rohita</name>
    <dbReference type="NCBI Taxonomy" id="84645"/>
    <lineage>
        <taxon>Eukaryota</taxon>
        <taxon>Metazoa</taxon>
        <taxon>Chordata</taxon>
        <taxon>Craniata</taxon>
        <taxon>Vertebrata</taxon>
        <taxon>Euteleostomi</taxon>
        <taxon>Actinopterygii</taxon>
        <taxon>Neopterygii</taxon>
        <taxon>Teleostei</taxon>
        <taxon>Ostariophysi</taxon>
        <taxon>Cypriniformes</taxon>
        <taxon>Cyprinidae</taxon>
        <taxon>Labeoninae</taxon>
        <taxon>Labeonini</taxon>
        <taxon>Labeo</taxon>
    </lineage>
</organism>
<sequence>MKIKDADKIAFLDFSVSLKALFDPAVDEFAEWFTATQMSSQAMRHLLPKCSSSLAGHEKARGEFSIAWPHVSCFLCDCIGPGPYMAPPVLAQARVPSHAWHLGRLCLRVNHQCVRAVTPWKDPHLFQSSLEQCLHINSLEMLTNKETPPTGTVQFALTEGSPHAGHTEPGSGHAVLGQWRNSSPQKTTLTAQYISQRKRMLWPTNVPALACTQVCLPSNCPAPSGYQTGQGSRVFSPLGGLTMKESDVVP</sequence>
<accession>A0ABQ8LYR4</accession>
<dbReference type="GO" id="GO:0016874">
    <property type="term" value="F:ligase activity"/>
    <property type="evidence" value="ECO:0007669"/>
    <property type="project" value="UniProtKB-KW"/>
</dbReference>
<name>A0ABQ8LYR4_LABRO</name>
<gene>
    <name evidence="1" type="ORF">H4Q32_024405</name>
</gene>
<keyword evidence="2" id="KW-1185">Reference proteome</keyword>
<keyword evidence="1" id="KW-0436">Ligase</keyword>